<protein>
    <recommendedName>
        <fullName evidence="4">Immunity protein</fullName>
    </recommendedName>
</protein>
<evidence type="ECO:0000256" key="1">
    <source>
        <dbReference type="SAM" id="Phobius"/>
    </source>
</evidence>
<keyword evidence="3" id="KW-1185">Reference proteome</keyword>
<comment type="caution">
    <text evidence="2">The sequence shown here is derived from an EMBL/GenBank/DDBJ whole genome shotgun (WGS) entry which is preliminary data.</text>
</comment>
<organism evidence="2 3">
    <name type="scientific">Enterococcus columbae DSM 7374 = ATCC 51263</name>
    <dbReference type="NCBI Taxonomy" id="1121865"/>
    <lineage>
        <taxon>Bacteria</taxon>
        <taxon>Bacillati</taxon>
        <taxon>Bacillota</taxon>
        <taxon>Bacilli</taxon>
        <taxon>Lactobacillales</taxon>
        <taxon>Enterococcaceae</taxon>
        <taxon>Enterococcus</taxon>
    </lineage>
</organism>
<dbReference type="EMBL" id="ASWJ01000007">
    <property type="protein sequence ID" value="EOW83786.1"/>
    <property type="molecule type" value="Genomic_DNA"/>
</dbReference>
<accession>S1NUC0</accession>
<dbReference type="AlphaFoldDB" id="S1NUC0"/>
<dbReference type="STRING" id="1121865.OMW_02377"/>
<evidence type="ECO:0008006" key="4">
    <source>
        <dbReference type="Google" id="ProtNLM"/>
    </source>
</evidence>
<name>S1NUC0_9ENTE</name>
<reference evidence="2 3" key="1">
    <citation type="submission" date="2013-03" db="EMBL/GenBank/DDBJ databases">
        <title>The Genome Sequence of Enterococcus columbae ATCC_51263 (PacBio/Illumina hybrid assembly).</title>
        <authorList>
            <consortium name="The Broad Institute Genomics Platform"/>
            <consortium name="The Broad Institute Genome Sequencing Center for Infectious Disease"/>
            <person name="Earl A."/>
            <person name="Russ C."/>
            <person name="Gilmore M."/>
            <person name="Surin D."/>
            <person name="Walker B."/>
            <person name="Young S."/>
            <person name="Zeng Q."/>
            <person name="Gargeya S."/>
            <person name="Fitzgerald M."/>
            <person name="Haas B."/>
            <person name="Abouelleil A."/>
            <person name="Allen A.W."/>
            <person name="Alvarado L."/>
            <person name="Arachchi H.M."/>
            <person name="Berlin A.M."/>
            <person name="Chapman S.B."/>
            <person name="Gainer-Dewar J."/>
            <person name="Goldberg J."/>
            <person name="Griggs A."/>
            <person name="Gujja S."/>
            <person name="Hansen M."/>
            <person name="Howarth C."/>
            <person name="Imamovic A."/>
            <person name="Ireland A."/>
            <person name="Larimer J."/>
            <person name="McCowan C."/>
            <person name="Murphy C."/>
            <person name="Pearson M."/>
            <person name="Poon T.W."/>
            <person name="Priest M."/>
            <person name="Roberts A."/>
            <person name="Saif S."/>
            <person name="Shea T."/>
            <person name="Sisk P."/>
            <person name="Sykes S."/>
            <person name="Wortman J."/>
            <person name="Nusbaum C."/>
            <person name="Birren B."/>
        </authorList>
    </citation>
    <scope>NUCLEOTIDE SEQUENCE [LARGE SCALE GENOMIC DNA]</scope>
    <source>
        <strain evidence="2 3">ATCC 51263</strain>
    </source>
</reference>
<dbReference type="PATRIC" id="fig|1121865.3.peg.2314"/>
<keyword evidence="1" id="KW-1133">Transmembrane helix</keyword>
<dbReference type="OrthoDB" id="2194271at2"/>
<proteinExistence type="predicted"/>
<feature type="transmembrane region" description="Helical" evidence="1">
    <location>
        <begin position="6"/>
        <end position="22"/>
    </location>
</feature>
<dbReference type="Proteomes" id="UP000014113">
    <property type="component" value="Unassembled WGS sequence"/>
</dbReference>
<sequence length="66" mass="7208">MLETLVGLVLVILGGYEFYAVLKAFKYTKKHGNKNTSPFLPLGLYSGTVFGLTLVGFGVSLIFHLI</sequence>
<keyword evidence="1" id="KW-0472">Membrane</keyword>
<evidence type="ECO:0000313" key="3">
    <source>
        <dbReference type="Proteomes" id="UP000014113"/>
    </source>
</evidence>
<keyword evidence="1" id="KW-0812">Transmembrane</keyword>
<feature type="transmembrane region" description="Helical" evidence="1">
    <location>
        <begin position="42"/>
        <end position="63"/>
    </location>
</feature>
<dbReference type="RefSeq" id="WP_016184458.1">
    <property type="nucleotide sequence ID" value="NZ_JXKI01000008.1"/>
</dbReference>
<evidence type="ECO:0000313" key="2">
    <source>
        <dbReference type="EMBL" id="EOW83786.1"/>
    </source>
</evidence>
<gene>
    <name evidence="2" type="ORF">I568_01588</name>
</gene>